<comment type="caution">
    <text evidence="2">The sequence shown here is derived from an EMBL/GenBank/DDBJ whole genome shotgun (WGS) entry which is preliminary data.</text>
</comment>
<dbReference type="EMBL" id="AGNL01004095">
    <property type="protein sequence ID" value="EJK73927.1"/>
    <property type="molecule type" value="Genomic_DNA"/>
</dbReference>
<name>K0TNX1_THAOC</name>
<organism evidence="2 3">
    <name type="scientific">Thalassiosira oceanica</name>
    <name type="common">Marine diatom</name>
    <dbReference type="NCBI Taxonomy" id="159749"/>
    <lineage>
        <taxon>Eukaryota</taxon>
        <taxon>Sar</taxon>
        <taxon>Stramenopiles</taxon>
        <taxon>Ochrophyta</taxon>
        <taxon>Bacillariophyta</taxon>
        <taxon>Coscinodiscophyceae</taxon>
        <taxon>Thalassiosirophycidae</taxon>
        <taxon>Thalassiosirales</taxon>
        <taxon>Thalassiosiraceae</taxon>
        <taxon>Thalassiosira</taxon>
    </lineage>
</organism>
<keyword evidence="3" id="KW-1185">Reference proteome</keyword>
<reference evidence="2 3" key="1">
    <citation type="journal article" date="2012" name="Genome Biol.">
        <title>Genome and low-iron response of an oceanic diatom adapted to chronic iron limitation.</title>
        <authorList>
            <person name="Lommer M."/>
            <person name="Specht M."/>
            <person name="Roy A.S."/>
            <person name="Kraemer L."/>
            <person name="Andreson R."/>
            <person name="Gutowska M.A."/>
            <person name="Wolf J."/>
            <person name="Bergner S.V."/>
            <person name="Schilhabel M.B."/>
            <person name="Klostermeier U.C."/>
            <person name="Beiko R.G."/>
            <person name="Rosenstiel P."/>
            <person name="Hippler M."/>
            <person name="Laroche J."/>
        </authorList>
    </citation>
    <scope>NUCLEOTIDE SEQUENCE [LARGE SCALE GENOMIC DNA]</scope>
    <source>
        <strain evidence="2 3">CCMP1005</strain>
    </source>
</reference>
<accession>K0TNX1</accession>
<feature type="compositionally biased region" description="Low complexity" evidence="1">
    <location>
        <begin position="83"/>
        <end position="94"/>
    </location>
</feature>
<sequence>TKNDRAVATNAALGQGDSFDEVFKNYIATNPGGHPLSRSQKVNRLDALEKTGLLTPGTIKSLRDLTSSANKSTSVKRRKAPKKAPCSAKPFPAALTSNAKLTMTRELPPETRPDLASSAHKSTNPAKRRKAPKKVAPANKMDVLGGMSLPPSGAGAVSPVVRVTLELLGGNYTFVLVPSGQSHTTPTSLGLYSRSEMTIMRSDGGELSGLGSALPPNTGVVARVRFGRSTTSPGGGKVELRIDSLGLPTLAHSGCPASHDAVGIKLLPENSFPQRQWRQLGKTDGRTVVLQLGFRRLSCGTVPAGETCVWGYTLAQAFFSQPIL</sequence>
<gene>
    <name evidence="2" type="ORF">THAOC_04423</name>
</gene>
<dbReference type="Proteomes" id="UP000266841">
    <property type="component" value="Unassembled WGS sequence"/>
</dbReference>
<feature type="non-terminal residue" evidence="2">
    <location>
        <position position="1"/>
    </location>
</feature>
<evidence type="ECO:0000256" key="1">
    <source>
        <dbReference type="SAM" id="MobiDB-lite"/>
    </source>
</evidence>
<evidence type="ECO:0000313" key="2">
    <source>
        <dbReference type="EMBL" id="EJK73927.1"/>
    </source>
</evidence>
<proteinExistence type="predicted"/>
<feature type="compositionally biased region" description="Polar residues" evidence="1">
    <location>
        <begin position="64"/>
        <end position="73"/>
    </location>
</feature>
<evidence type="ECO:0000313" key="3">
    <source>
        <dbReference type="Proteomes" id="UP000266841"/>
    </source>
</evidence>
<dbReference type="AlphaFoldDB" id="K0TNX1"/>
<protein>
    <submittedName>
        <fullName evidence="2">Uncharacterized protein</fullName>
    </submittedName>
</protein>
<feature type="region of interest" description="Disordered" evidence="1">
    <location>
        <begin position="64"/>
        <end position="137"/>
    </location>
</feature>